<organism evidence="13 14">
    <name type="scientific">Heterodermia speciosa</name>
    <dbReference type="NCBI Taxonomy" id="116794"/>
    <lineage>
        <taxon>Eukaryota</taxon>
        <taxon>Fungi</taxon>
        <taxon>Dikarya</taxon>
        <taxon>Ascomycota</taxon>
        <taxon>Pezizomycotina</taxon>
        <taxon>Lecanoromycetes</taxon>
        <taxon>OSLEUM clade</taxon>
        <taxon>Lecanoromycetidae</taxon>
        <taxon>Caliciales</taxon>
        <taxon>Physciaceae</taxon>
        <taxon>Heterodermia</taxon>
    </lineage>
</organism>
<evidence type="ECO:0000256" key="4">
    <source>
        <dbReference type="ARBA" id="ARBA00022729"/>
    </source>
</evidence>
<dbReference type="InterPro" id="IPR018371">
    <property type="entry name" value="Chitin-binding_1_CS"/>
</dbReference>
<comment type="caution">
    <text evidence="13">The sequence shown here is derived from an EMBL/GenBank/DDBJ whole genome shotgun (WGS) entry which is preliminary data.</text>
</comment>
<feature type="signal peptide" evidence="10">
    <location>
        <begin position="1"/>
        <end position="20"/>
    </location>
</feature>
<keyword evidence="5" id="KW-0378">Hydrolase</keyword>
<dbReference type="GO" id="GO:0016810">
    <property type="term" value="F:hydrolase activity, acting on carbon-nitrogen (but not peptide) bonds"/>
    <property type="evidence" value="ECO:0007669"/>
    <property type="project" value="InterPro"/>
</dbReference>
<dbReference type="PROSITE" id="PS50941">
    <property type="entry name" value="CHIT_BIND_I_2"/>
    <property type="match status" value="3"/>
</dbReference>
<evidence type="ECO:0000256" key="6">
    <source>
        <dbReference type="ARBA" id="ARBA00023277"/>
    </source>
</evidence>
<evidence type="ECO:0000256" key="5">
    <source>
        <dbReference type="ARBA" id="ARBA00022801"/>
    </source>
</evidence>
<keyword evidence="2 8" id="KW-0147">Chitin-binding</keyword>
<dbReference type="EMBL" id="CAJPDS010000010">
    <property type="protein sequence ID" value="CAF9911636.1"/>
    <property type="molecule type" value="Genomic_DNA"/>
</dbReference>
<feature type="region of interest" description="Disordered" evidence="9">
    <location>
        <begin position="440"/>
        <end position="490"/>
    </location>
</feature>
<evidence type="ECO:0000259" key="11">
    <source>
        <dbReference type="PROSITE" id="PS50941"/>
    </source>
</evidence>
<accession>A0A8H3EQP3</accession>
<protein>
    <submittedName>
        <fullName evidence="13">Chitin deacetylase</fullName>
    </submittedName>
</protein>
<reference evidence="13" key="1">
    <citation type="submission" date="2021-03" db="EMBL/GenBank/DDBJ databases">
        <authorList>
            <person name="Tagirdzhanova G."/>
        </authorList>
    </citation>
    <scope>NUCLEOTIDE SEQUENCE</scope>
</reference>
<name>A0A8H3EQP3_9LECA</name>
<feature type="disulfide bond" evidence="8">
    <location>
        <begin position="154"/>
        <end position="169"/>
    </location>
</feature>
<dbReference type="SMART" id="SM00270">
    <property type="entry name" value="ChtBD1"/>
    <property type="match status" value="3"/>
</dbReference>
<dbReference type="PROSITE" id="PS00026">
    <property type="entry name" value="CHIT_BIND_I_1"/>
    <property type="match status" value="2"/>
</dbReference>
<keyword evidence="6" id="KW-0119">Carbohydrate metabolism</keyword>
<dbReference type="InterPro" id="IPR002509">
    <property type="entry name" value="NODB_dom"/>
</dbReference>
<comment type="caution">
    <text evidence="8">Lacks conserved residue(s) required for the propagation of feature annotation.</text>
</comment>
<sequence>MQLTLLQILAGLAIGGRSYAYPSEDWTLNEFGKRALTPDNTCGTLGAGSGKNYTCDPKLAQGGGCCSASGYCGTTDAYCGAGCQTAWGTCSGSESTPTDPNICGPLNGNNICLSGLCCSQAGYCGNTTDYCGTGCQSQFGDCTTGAPSNGDGTCGLAFNNKICPTGQCCSAAGYCGTTEDYCQDPSCQLGFGKCDSDTTPAGTSTLNDPRPLLGKVSYDVDIYDCVQNNVVALTYDDGPYLYTSELLDVLKSYGFKATFFITGNNLGKGPIDTTAPYPSIIKRMITEGHQVASHTWSHYSLTNITSALRKQQMVKNERAFANIIGKYPTYMRPPYSNCTEASGCWADMKALGYHRIYFDLDTQDYRNPLPTQIQNSKDIVRNLLANNQAGDYLSIQHDIVQQSVTNLTSYYFGLIQSKGWKGVTAGECLNDPQANWYRVPGGASTTSATSSKTSTSTTSTTSTSKTTSTTSTSKTTTSKTTSTSISIKPTPTPSCVVKAGKFCGTIDAFGDKKGCQASSANCFQQSSNCLAQAGKANKKACDTYAADCQRLTQYCSSCGFVCSSTAYGKVGKGRRGGSGRGHY</sequence>
<feature type="disulfide bond" evidence="8">
    <location>
        <begin position="163"/>
        <end position="175"/>
    </location>
</feature>
<evidence type="ECO:0000256" key="3">
    <source>
        <dbReference type="ARBA" id="ARBA00022723"/>
    </source>
</evidence>
<evidence type="ECO:0000256" key="9">
    <source>
        <dbReference type="SAM" id="MobiDB-lite"/>
    </source>
</evidence>
<dbReference type="AlphaFoldDB" id="A0A8H3EQP3"/>
<dbReference type="PANTHER" id="PTHR46471:SF8">
    <property type="entry name" value="CHITIN DEACETYLASE"/>
    <property type="match status" value="1"/>
</dbReference>
<dbReference type="InterPro" id="IPR011330">
    <property type="entry name" value="Glyco_hydro/deAcase_b/a-brl"/>
</dbReference>
<dbReference type="GO" id="GO:0046872">
    <property type="term" value="F:metal ion binding"/>
    <property type="evidence" value="ECO:0007669"/>
    <property type="project" value="UniProtKB-KW"/>
</dbReference>
<dbReference type="PROSITE" id="PS51677">
    <property type="entry name" value="NODB"/>
    <property type="match status" value="1"/>
</dbReference>
<dbReference type="Pfam" id="PF00187">
    <property type="entry name" value="Chitin_bind_1"/>
    <property type="match status" value="2"/>
</dbReference>
<dbReference type="CDD" id="cd10951">
    <property type="entry name" value="CE4_ClCDA_like"/>
    <property type="match status" value="1"/>
</dbReference>
<dbReference type="PANTHER" id="PTHR46471">
    <property type="entry name" value="CHITIN DEACETYLASE"/>
    <property type="match status" value="1"/>
</dbReference>
<keyword evidence="8" id="KW-1015">Disulfide bond</keyword>
<keyword evidence="14" id="KW-1185">Reference proteome</keyword>
<keyword evidence="3" id="KW-0479">Metal-binding</keyword>
<keyword evidence="4 10" id="KW-0732">Signal</keyword>
<dbReference type="Pfam" id="PF01522">
    <property type="entry name" value="Polysacc_deac_1"/>
    <property type="match status" value="1"/>
</dbReference>
<dbReference type="CDD" id="cd00035">
    <property type="entry name" value="ChtBD1"/>
    <property type="match status" value="1"/>
</dbReference>
<feature type="disulfide bond" evidence="8">
    <location>
        <begin position="168"/>
        <end position="182"/>
    </location>
</feature>
<evidence type="ECO:0000256" key="2">
    <source>
        <dbReference type="ARBA" id="ARBA00022669"/>
    </source>
</evidence>
<dbReference type="Gene3D" id="3.20.20.370">
    <property type="entry name" value="Glycoside hydrolase/deacetylase"/>
    <property type="match status" value="1"/>
</dbReference>
<dbReference type="SUPFAM" id="SSF57016">
    <property type="entry name" value="Plant lectins/antimicrobial peptides"/>
    <property type="match status" value="3"/>
</dbReference>
<evidence type="ECO:0000313" key="13">
    <source>
        <dbReference type="EMBL" id="CAF9911636.1"/>
    </source>
</evidence>
<keyword evidence="7" id="KW-0170">Cobalt</keyword>
<dbReference type="GO" id="GO:0008061">
    <property type="term" value="F:chitin binding"/>
    <property type="evidence" value="ECO:0007669"/>
    <property type="project" value="UniProtKB-UniRule"/>
</dbReference>
<evidence type="ECO:0000259" key="12">
    <source>
        <dbReference type="PROSITE" id="PS51677"/>
    </source>
</evidence>
<feature type="domain" description="Chitin-binding type-1" evidence="11">
    <location>
        <begin position="151"/>
        <end position="196"/>
    </location>
</feature>
<dbReference type="InterPro" id="IPR001002">
    <property type="entry name" value="Chitin-bd_1"/>
</dbReference>
<evidence type="ECO:0000313" key="14">
    <source>
        <dbReference type="Proteomes" id="UP000664521"/>
    </source>
</evidence>
<dbReference type="Proteomes" id="UP000664521">
    <property type="component" value="Unassembled WGS sequence"/>
</dbReference>
<evidence type="ECO:0000256" key="8">
    <source>
        <dbReference type="PROSITE-ProRule" id="PRU00261"/>
    </source>
</evidence>
<feature type="compositionally biased region" description="Low complexity" evidence="9">
    <location>
        <begin position="443"/>
        <end position="489"/>
    </location>
</feature>
<feature type="disulfide bond" evidence="8">
    <location>
        <begin position="112"/>
        <end position="124"/>
    </location>
</feature>
<proteinExistence type="predicted"/>
<gene>
    <name evidence="13" type="primary">CDA2</name>
    <name evidence="13" type="ORF">HETSPECPRED_000402</name>
</gene>
<dbReference type="OrthoDB" id="2125469at2759"/>
<evidence type="ECO:0000256" key="10">
    <source>
        <dbReference type="SAM" id="SignalP"/>
    </source>
</evidence>
<evidence type="ECO:0000256" key="7">
    <source>
        <dbReference type="ARBA" id="ARBA00023285"/>
    </source>
</evidence>
<evidence type="ECO:0000256" key="1">
    <source>
        <dbReference type="ARBA" id="ARBA00001941"/>
    </source>
</evidence>
<comment type="cofactor">
    <cofactor evidence="1">
        <name>Co(2+)</name>
        <dbReference type="ChEBI" id="CHEBI:48828"/>
    </cofactor>
</comment>
<dbReference type="Gene3D" id="3.30.60.10">
    <property type="entry name" value="Endochitinase-like"/>
    <property type="match status" value="3"/>
</dbReference>
<feature type="disulfide bond" evidence="8">
    <location>
        <begin position="117"/>
        <end position="131"/>
    </location>
</feature>
<feature type="domain" description="Chitin-binding type-1" evidence="11">
    <location>
        <begin position="39"/>
        <end position="92"/>
    </location>
</feature>
<dbReference type="InterPro" id="IPR036861">
    <property type="entry name" value="Endochitinase-like_sf"/>
</dbReference>
<feature type="disulfide bond" evidence="8">
    <location>
        <begin position="103"/>
        <end position="118"/>
    </location>
</feature>
<feature type="domain" description="Chitin-binding type-1" evidence="11">
    <location>
        <begin position="100"/>
        <end position="144"/>
    </location>
</feature>
<dbReference type="GO" id="GO:0005975">
    <property type="term" value="P:carbohydrate metabolic process"/>
    <property type="evidence" value="ECO:0007669"/>
    <property type="project" value="InterPro"/>
</dbReference>
<feature type="chain" id="PRO_5034678696" evidence="10">
    <location>
        <begin position="21"/>
        <end position="583"/>
    </location>
</feature>
<dbReference type="CDD" id="cd06921">
    <property type="entry name" value="ChtBD1_GH19_hevein"/>
    <property type="match status" value="1"/>
</dbReference>
<feature type="disulfide bond" evidence="8">
    <location>
        <begin position="65"/>
        <end position="79"/>
    </location>
</feature>
<feature type="domain" description="NodB homology" evidence="12">
    <location>
        <begin position="229"/>
        <end position="423"/>
    </location>
</feature>
<dbReference type="SUPFAM" id="SSF88713">
    <property type="entry name" value="Glycoside hydrolase/deacetylase"/>
    <property type="match status" value="1"/>
</dbReference>